<dbReference type="PANTHER" id="PTHR39198">
    <property type="entry name" value="HYPOTHETICAL MEMBRANE PROTEIN, CONSERVED"/>
    <property type="match status" value="1"/>
</dbReference>
<dbReference type="OrthoDB" id="8631677at2"/>
<evidence type="ECO:0000313" key="4">
    <source>
        <dbReference type="Proteomes" id="UP000010796"/>
    </source>
</evidence>
<sequence>MSVDSVNLERPFLGIHPFVVLLFLVFCLASPIASAQESTKAPSFSARLINMEAPVNETFRYQATLKNGSSASRYTLDAKAPKGWRVKFKVSGKQVTSLQMDPEKSENISIEVHPAYGAKPDQYDIPVYAVGEDSLSLNLEAVVEGSFALELTTPSGRLSGEVTEGKSKQVNLQVKNTGSLALEEISLSSRTPPKWEATFSPSTIERLAPGKSTDVVATITIPDKTLPGDYVTKFTAKASETSSDASYRMTVTTSLLSGWVGMLVILMAIGLVYLLIRKFGRR</sequence>
<dbReference type="EMBL" id="CP003346">
    <property type="protein sequence ID" value="AGA80713.1"/>
    <property type="molecule type" value="Genomic_DNA"/>
</dbReference>
<gene>
    <name evidence="3" type="ordered locus">Echvi_4540</name>
</gene>
<name>L0G5Y9_ECHVK</name>
<accession>L0G5Y9</accession>
<evidence type="ECO:0000256" key="1">
    <source>
        <dbReference type="SAM" id="Phobius"/>
    </source>
</evidence>
<keyword evidence="1" id="KW-1133">Transmembrane helix</keyword>
<dbReference type="AlphaFoldDB" id="L0G5Y9"/>
<evidence type="ECO:0000313" key="3">
    <source>
        <dbReference type="EMBL" id="AGA80713.1"/>
    </source>
</evidence>
<dbReference type="STRING" id="926556.Echvi_4540"/>
<reference evidence="4" key="1">
    <citation type="submission" date="2012-02" db="EMBL/GenBank/DDBJ databases">
        <title>The complete genome of Echinicola vietnamensis DSM 17526.</title>
        <authorList>
            <person name="Lucas S."/>
            <person name="Copeland A."/>
            <person name="Lapidus A."/>
            <person name="Glavina del Rio T."/>
            <person name="Dalin E."/>
            <person name="Tice H."/>
            <person name="Bruce D."/>
            <person name="Goodwin L."/>
            <person name="Pitluck S."/>
            <person name="Peters L."/>
            <person name="Ovchinnikova G."/>
            <person name="Teshima H."/>
            <person name="Kyrpides N."/>
            <person name="Mavromatis K."/>
            <person name="Ivanova N."/>
            <person name="Brettin T."/>
            <person name="Detter J.C."/>
            <person name="Han C."/>
            <person name="Larimer F."/>
            <person name="Land M."/>
            <person name="Hauser L."/>
            <person name="Markowitz V."/>
            <person name="Cheng J.-F."/>
            <person name="Hugenholtz P."/>
            <person name="Woyke T."/>
            <person name="Wu D."/>
            <person name="Brambilla E."/>
            <person name="Klenk H.-P."/>
            <person name="Eisen J.A."/>
        </authorList>
    </citation>
    <scope>NUCLEOTIDE SEQUENCE [LARGE SCALE GENOMIC DNA]</scope>
    <source>
        <strain evidence="4">DSM 17526 / LMG 23754 / KMM 6221</strain>
    </source>
</reference>
<dbReference type="HOGENOM" id="CLU_051163_0_0_10"/>
<keyword evidence="4" id="KW-1185">Reference proteome</keyword>
<keyword evidence="1" id="KW-0472">Membrane</keyword>
<proteinExistence type="predicted"/>
<dbReference type="KEGG" id="evi:Echvi_4540"/>
<dbReference type="PANTHER" id="PTHR39198:SF1">
    <property type="entry name" value="ALPHA-GALACTOSIDASE NEW3 DOMAIN-CONTAINING PROTEIN"/>
    <property type="match status" value="1"/>
</dbReference>
<feature type="domain" description="Alpha-galactosidase NEW3" evidence="2">
    <location>
        <begin position="163"/>
        <end position="237"/>
    </location>
</feature>
<dbReference type="Gene3D" id="2.60.40.10">
    <property type="entry name" value="Immunoglobulins"/>
    <property type="match status" value="1"/>
</dbReference>
<dbReference type="Pfam" id="PF10633">
    <property type="entry name" value="NPCBM_assoc"/>
    <property type="match status" value="1"/>
</dbReference>
<dbReference type="InterPro" id="IPR013783">
    <property type="entry name" value="Ig-like_fold"/>
</dbReference>
<dbReference type="Proteomes" id="UP000010796">
    <property type="component" value="Chromosome"/>
</dbReference>
<dbReference type="eggNOG" id="COG1470">
    <property type="taxonomic scope" value="Bacteria"/>
</dbReference>
<feature type="transmembrane region" description="Helical" evidence="1">
    <location>
        <begin position="256"/>
        <end position="276"/>
    </location>
</feature>
<keyword evidence="1" id="KW-0812">Transmembrane</keyword>
<dbReference type="InterPro" id="IPR018905">
    <property type="entry name" value="A-galactase_NEW3"/>
</dbReference>
<organism evidence="3 4">
    <name type="scientific">Echinicola vietnamensis (strain DSM 17526 / LMG 23754 / KMM 6221)</name>
    <dbReference type="NCBI Taxonomy" id="926556"/>
    <lineage>
        <taxon>Bacteria</taxon>
        <taxon>Pseudomonadati</taxon>
        <taxon>Bacteroidota</taxon>
        <taxon>Cytophagia</taxon>
        <taxon>Cytophagales</taxon>
        <taxon>Cyclobacteriaceae</taxon>
        <taxon>Echinicola</taxon>
    </lineage>
</organism>
<protein>
    <submittedName>
        <fullName evidence="3">Alpha-galactosidase family protein</fullName>
    </submittedName>
</protein>
<dbReference type="RefSeq" id="WP_015268235.1">
    <property type="nucleotide sequence ID" value="NC_019904.1"/>
</dbReference>
<evidence type="ECO:0000259" key="2">
    <source>
        <dbReference type="Pfam" id="PF10633"/>
    </source>
</evidence>